<proteinExistence type="predicted"/>
<reference evidence="1 2" key="1">
    <citation type="journal article" date="2018" name="Front. Plant Sci.">
        <title>Red Clover (Trifolium pratense) and Zigzag Clover (T. medium) - A Picture of Genomic Similarities and Differences.</title>
        <authorList>
            <person name="Dluhosova J."/>
            <person name="Istvanek J."/>
            <person name="Nedelnik J."/>
            <person name="Repkova J."/>
        </authorList>
    </citation>
    <scope>NUCLEOTIDE SEQUENCE [LARGE SCALE GENOMIC DNA]</scope>
    <source>
        <strain evidence="2">cv. 10/8</strain>
        <tissue evidence="1">Leaf</tissue>
    </source>
</reference>
<comment type="caution">
    <text evidence="1">The sequence shown here is derived from an EMBL/GenBank/DDBJ whole genome shotgun (WGS) entry which is preliminary data.</text>
</comment>
<dbReference type="AlphaFoldDB" id="A0A392VVH4"/>
<protein>
    <submittedName>
        <fullName evidence="1">Uncharacterized protein</fullName>
    </submittedName>
</protein>
<organism evidence="1 2">
    <name type="scientific">Trifolium medium</name>
    <dbReference type="NCBI Taxonomy" id="97028"/>
    <lineage>
        <taxon>Eukaryota</taxon>
        <taxon>Viridiplantae</taxon>
        <taxon>Streptophyta</taxon>
        <taxon>Embryophyta</taxon>
        <taxon>Tracheophyta</taxon>
        <taxon>Spermatophyta</taxon>
        <taxon>Magnoliopsida</taxon>
        <taxon>eudicotyledons</taxon>
        <taxon>Gunneridae</taxon>
        <taxon>Pentapetalae</taxon>
        <taxon>rosids</taxon>
        <taxon>fabids</taxon>
        <taxon>Fabales</taxon>
        <taxon>Fabaceae</taxon>
        <taxon>Papilionoideae</taxon>
        <taxon>50 kb inversion clade</taxon>
        <taxon>NPAAA clade</taxon>
        <taxon>Hologalegina</taxon>
        <taxon>IRL clade</taxon>
        <taxon>Trifolieae</taxon>
        <taxon>Trifolium</taxon>
    </lineage>
</organism>
<accession>A0A392VVH4</accession>
<evidence type="ECO:0000313" key="1">
    <source>
        <dbReference type="EMBL" id="MCI91493.1"/>
    </source>
</evidence>
<keyword evidence="2" id="KW-1185">Reference proteome</keyword>
<evidence type="ECO:0000313" key="2">
    <source>
        <dbReference type="Proteomes" id="UP000265520"/>
    </source>
</evidence>
<dbReference type="EMBL" id="LXQA011273608">
    <property type="protein sequence ID" value="MCI91493.1"/>
    <property type="molecule type" value="Genomic_DNA"/>
</dbReference>
<name>A0A392VVH4_9FABA</name>
<dbReference type="Proteomes" id="UP000265520">
    <property type="component" value="Unassembled WGS sequence"/>
</dbReference>
<sequence length="22" mass="2631">MTISDFRNRNFKAYPTQSEVIL</sequence>
<feature type="non-terminal residue" evidence="1">
    <location>
        <position position="22"/>
    </location>
</feature>